<keyword evidence="2" id="KW-1185">Reference proteome</keyword>
<sequence length="367" mass="41359">MTLFTNAQTGANLNILMSILTREKRMVPTPKHCKQDMRLPPELCQTVLTYLQPLEDGSFDSINLSTLTRCTLVSREFYLIARAIIFANIRIEDDIDMNAPRKLKLIKEAFELNSDLSSLVHSFSLEILEDHELLDHRQHTQSLYNDSSLSFLLSQFKFLEFFSIKSVAPAASTRVTQWHELGSSLRDAFRHLFRANGRHLKTLCLSKLCVPPEVWITELESLSTLTLDSCPLHWPIGSTEDVAPSHASTDNKLTSPSKVNLSYLSPQYLKTLINGPYSGMFRQTKDATLLTSNQTSVELLNGLLSAMSRALTSLDFTLKVVQDESECATLRLKVFGQKKTNLHDIRLYHPSIVSILDHPSNPATVPI</sequence>
<dbReference type="OrthoDB" id="10327246at2759"/>
<evidence type="ECO:0000313" key="2">
    <source>
        <dbReference type="Proteomes" id="UP001140091"/>
    </source>
</evidence>
<evidence type="ECO:0000313" key="1">
    <source>
        <dbReference type="EMBL" id="KAJ2936011.1"/>
    </source>
</evidence>
<protein>
    <recommendedName>
        <fullName evidence="3">F-box domain-containing protein</fullName>
    </recommendedName>
</protein>
<dbReference type="Proteomes" id="UP001140091">
    <property type="component" value="Unassembled WGS sequence"/>
</dbReference>
<gene>
    <name evidence="1" type="ORF">H1R20_g1086</name>
</gene>
<evidence type="ECO:0008006" key="3">
    <source>
        <dbReference type="Google" id="ProtNLM"/>
    </source>
</evidence>
<name>A0A9W8JHV6_9AGAR</name>
<dbReference type="AlphaFoldDB" id="A0A9W8JHV6"/>
<feature type="non-terminal residue" evidence="1">
    <location>
        <position position="367"/>
    </location>
</feature>
<comment type="caution">
    <text evidence="1">The sequence shown here is derived from an EMBL/GenBank/DDBJ whole genome shotgun (WGS) entry which is preliminary data.</text>
</comment>
<reference evidence="1" key="1">
    <citation type="submission" date="2022-06" db="EMBL/GenBank/DDBJ databases">
        <title>Genome Sequence of Candolleomyces eurysporus.</title>
        <authorList>
            <person name="Buettner E."/>
        </authorList>
    </citation>
    <scope>NUCLEOTIDE SEQUENCE</scope>
    <source>
        <strain evidence="1">VTCC 930004</strain>
    </source>
</reference>
<proteinExistence type="predicted"/>
<organism evidence="1 2">
    <name type="scientific">Candolleomyces eurysporus</name>
    <dbReference type="NCBI Taxonomy" id="2828524"/>
    <lineage>
        <taxon>Eukaryota</taxon>
        <taxon>Fungi</taxon>
        <taxon>Dikarya</taxon>
        <taxon>Basidiomycota</taxon>
        <taxon>Agaricomycotina</taxon>
        <taxon>Agaricomycetes</taxon>
        <taxon>Agaricomycetidae</taxon>
        <taxon>Agaricales</taxon>
        <taxon>Agaricineae</taxon>
        <taxon>Psathyrellaceae</taxon>
        <taxon>Candolleomyces</taxon>
    </lineage>
</organism>
<accession>A0A9W8JHV6</accession>
<dbReference type="EMBL" id="JANBPK010000213">
    <property type="protein sequence ID" value="KAJ2936011.1"/>
    <property type="molecule type" value="Genomic_DNA"/>
</dbReference>